<dbReference type="OrthoDB" id="9802066at2"/>
<dbReference type="PANTHER" id="PTHR45228">
    <property type="entry name" value="CYCLIC DI-GMP PHOSPHODIESTERASE TM_0186-RELATED"/>
    <property type="match status" value="1"/>
</dbReference>
<keyword evidence="1" id="KW-0597">Phosphoprotein</keyword>
<accession>A0A1M5HQH6</accession>
<dbReference type="InterPro" id="IPR011006">
    <property type="entry name" value="CheY-like_superfamily"/>
</dbReference>
<dbReference type="AlphaFoldDB" id="A0A1M5HQH6"/>
<dbReference type="GO" id="GO:0000160">
    <property type="term" value="P:phosphorelay signal transduction system"/>
    <property type="evidence" value="ECO:0007669"/>
    <property type="project" value="InterPro"/>
</dbReference>
<sequence>MAEKILFVDDDPNILSSFKRTLRKHYAIETALGPEEGLRAVRGSTAYALIISDLRMPVMDGIQFLTKVREICPDTIRMILTGNADLQAAMDAVNQGNIFRFLTKPCPPETLVMAIQAGLQQYRLVKAEKELLEKTLRGAIQVMADVLSLVNPEAFGRASRIRRYARDIGTRLQVPKLWQLETAAMLSQIGCVILTEEALQKVFTGQPLSAEEEQLYSMYPSVGADLIAKIPRLQDVSEIIAYQEKRFDGSGVPKDERYGETIPLGARILKVVLDFDALESSGLPRAAALLQMKRRRGWYDPRVLEALEDVLGDEARFQVKEMAVQDLQLGMIVGQDVLSLKGVLLIKKGQEITPALLERLRNFAKTVGILEPVRVLLPIK</sequence>
<dbReference type="InterPro" id="IPR052020">
    <property type="entry name" value="Cyclic_di-GMP/3'3'-cGAMP_PDE"/>
</dbReference>
<evidence type="ECO:0000256" key="1">
    <source>
        <dbReference type="PROSITE-ProRule" id="PRU00169"/>
    </source>
</evidence>
<gene>
    <name evidence="3" type="ORF">SAMN02745206_03413</name>
</gene>
<dbReference type="EMBL" id="FQVB01000047">
    <property type="protein sequence ID" value="SHG18186.1"/>
    <property type="molecule type" value="Genomic_DNA"/>
</dbReference>
<dbReference type="PROSITE" id="PS50110">
    <property type="entry name" value="RESPONSE_REGULATORY"/>
    <property type="match status" value="1"/>
</dbReference>
<dbReference type="Pfam" id="PF00072">
    <property type="entry name" value="Response_reg"/>
    <property type="match status" value="1"/>
</dbReference>
<feature type="domain" description="Response regulatory" evidence="2">
    <location>
        <begin position="4"/>
        <end position="119"/>
    </location>
</feature>
<dbReference type="Proteomes" id="UP000184076">
    <property type="component" value="Unassembled WGS sequence"/>
</dbReference>
<dbReference type="Gene3D" id="1.10.3210.10">
    <property type="entry name" value="Hypothetical protein af1432"/>
    <property type="match status" value="1"/>
</dbReference>
<dbReference type="PANTHER" id="PTHR45228:SF8">
    <property type="entry name" value="TWO-COMPONENT RESPONSE REGULATOR-RELATED"/>
    <property type="match status" value="1"/>
</dbReference>
<dbReference type="RefSeq" id="WP_073041657.1">
    <property type="nucleotide sequence ID" value="NZ_FQVB01000047.1"/>
</dbReference>
<proteinExistence type="predicted"/>
<feature type="modified residue" description="4-aspartylphosphate" evidence="1">
    <location>
        <position position="53"/>
    </location>
</feature>
<evidence type="ECO:0000313" key="4">
    <source>
        <dbReference type="Proteomes" id="UP000184076"/>
    </source>
</evidence>
<organism evidence="3 4">
    <name type="scientific">Desulfacinum infernum DSM 9756</name>
    <dbReference type="NCBI Taxonomy" id="1121391"/>
    <lineage>
        <taxon>Bacteria</taxon>
        <taxon>Pseudomonadati</taxon>
        <taxon>Thermodesulfobacteriota</taxon>
        <taxon>Syntrophobacteria</taxon>
        <taxon>Syntrophobacterales</taxon>
        <taxon>Syntrophobacteraceae</taxon>
        <taxon>Desulfacinum</taxon>
    </lineage>
</organism>
<evidence type="ECO:0000313" key="3">
    <source>
        <dbReference type="EMBL" id="SHG18186.1"/>
    </source>
</evidence>
<dbReference type="STRING" id="1121391.SAMN02745206_03413"/>
<dbReference type="Gene3D" id="3.40.50.2300">
    <property type="match status" value="1"/>
</dbReference>
<protein>
    <submittedName>
        <fullName evidence="3">Response regulator c-di-GMP phosphodiesterase, RpfG family, contains REC and HD-GYP domains</fullName>
    </submittedName>
</protein>
<keyword evidence="4" id="KW-1185">Reference proteome</keyword>
<name>A0A1M5HQH6_9BACT</name>
<dbReference type="Pfam" id="PF13487">
    <property type="entry name" value="HD_5"/>
    <property type="match status" value="1"/>
</dbReference>
<dbReference type="SUPFAM" id="SSF52172">
    <property type="entry name" value="CheY-like"/>
    <property type="match status" value="1"/>
</dbReference>
<dbReference type="SMART" id="SM00448">
    <property type="entry name" value="REC"/>
    <property type="match status" value="1"/>
</dbReference>
<reference evidence="4" key="1">
    <citation type="submission" date="2016-11" db="EMBL/GenBank/DDBJ databases">
        <authorList>
            <person name="Varghese N."/>
            <person name="Submissions S."/>
        </authorList>
    </citation>
    <scope>NUCLEOTIDE SEQUENCE [LARGE SCALE GENOMIC DNA]</scope>
    <source>
        <strain evidence="4">DSM 9756</strain>
    </source>
</reference>
<dbReference type="InterPro" id="IPR001789">
    <property type="entry name" value="Sig_transdc_resp-reg_receiver"/>
</dbReference>
<dbReference type="CDD" id="cd17569">
    <property type="entry name" value="REC_HupR-like"/>
    <property type="match status" value="1"/>
</dbReference>
<evidence type="ECO:0000259" key="2">
    <source>
        <dbReference type="PROSITE" id="PS50110"/>
    </source>
</evidence>